<keyword evidence="2" id="KW-0732">Signal</keyword>
<accession>A0AAX2A530</accession>
<evidence type="ECO:0000313" key="5">
    <source>
        <dbReference type="Proteomes" id="UP000253850"/>
    </source>
</evidence>
<sequence>MIKKLTIACVGTLLTVNTLLAADKLHTGKILEIKDSGAYVYIKIKKEKEDIWAAIPKTDVKVGDNVTLKESTWMKNFESKTLGRTFDKVLFAEIDGQKKAIHGVDNIHGIHGQAMKKPNPEFGKITTSNEKAIQTNIEAIQKNKEKYKNKNVTLEGEVVEVSNKVMGNTWIKIKNNNDAMIFRSMNEDEKVKIGDKIKVTGTINTDVDYGYGFKYNVIGVNGKVEKL</sequence>
<dbReference type="RefSeq" id="WP_114839677.1">
    <property type="nucleotide sequence ID" value="NZ_CP031217.1"/>
</dbReference>
<dbReference type="Proteomes" id="UP000289193">
    <property type="component" value="Unassembled WGS sequence"/>
</dbReference>
<keyword evidence="1" id="KW-0175">Coiled coil</keyword>
<evidence type="ECO:0000313" key="3">
    <source>
        <dbReference type="EMBL" id="AXH12860.1"/>
    </source>
</evidence>
<dbReference type="EMBL" id="PDKM01000008">
    <property type="protein sequence ID" value="RXK09015.1"/>
    <property type="molecule type" value="Genomic_DNA"/>
</dbReference>
<organism evidence="4 6">
    <name type="scientific">Halarcobacter bivalviorum</name>
    <dbReference type="NCBI Taxonomy" id="663364"/>
    <lineage>
        <taxon>Bacteria</taxon>
        <taxon>Pseudomonadati</taxon>
        <taxon>Campylobacterota</taxon>
        <taxon>Epsilonproteobacteria</taxon>
        <taxon>Campylobacterales</taxon>
        <taxon>Arcobacteraceae</taxon>
        <taxon>Halarcobacter</taxon>
    </lineage>
</organism>
<dbReference type="KEGG" id="hbv:ABIV_1871"/>
<proteinExistence type="predicted"/>
<dbReference type="EMBL" id="CP031217">
    <property type="protein sequence ID" value="AXH12860.1"/>
    <property type="molecule type" value="Genomic_DNA"/>
</dbReference>
<evidence type="ECO:0008006" key="7">
    <source>
        <dbReference type="Google" id="ProtNLM"/>
    </source>
</evidence>
<feature type="signal peptide" evidence="2">
    <location>
        <begin position="1"/>
        <end position="21"/>
    </location>
</feature>
<name>A0AAX2A530_9BACT</name>
<evidence type="ECO:0000313" key="6">
    <source>
        <dbReference type="Proteomes" id="UP000289193"/>
    </source>
</evidence>
<protein>
    <recommendedName>
        <fullName evidence="7">DUF5666 domain-containing protein</fullName>
    </recommendedName>
</protein>
<feature type="coiled-coil region" evidence="1">
    <location>
        <begin position="130"/>
        <end position="164"/>
    </location>
</feature>
<evidence type="ECO:0000256" key="2">
    <source>
        <dbReference type="SAM" id="SignalP"/>
    </source>
</evidence>
<reference evidence="4 6" key="1">
    <citation type="submission" date="2017-10" db="EMBL/GenBank/DDBJ databases">
        <title>Genomics of the genus Arcobacter.</title>
        <authorList>
            <person name="Perez-Cataluna A."/>
            <person name="Figueras M.J."/>
        </authorList>
    </citation>
    <scope>NUCLEOTIDE SEQUENCE [LARGE SCALE GENOMIC DNA]</scope>
    <source>
        <strain evidence="4 6">CECT 7835</strain>
    </source>
</reference>
<dbReference type="Proteomes" id="UP000253850">
    <property type="component" value="Chromosome"/>
</dbReference>
<evidence type="ECO:0000313" key="4">
    <source>
        <dbReference type="EMBL" id="RXK09015.1"/>
    </source>
</evidence>
<dbReference type="AlphaFoldDB" id="A0AAX2A530"/>
<reference evidence="3 5" key="2">
    <citation type="submission" date="2018-07" db="EMBL/GenBank/DDBJ databases">
        <title>Complete genome of the Arcobacter bivalviorum type strain LMG 26154.</title>
        <authorList>
            <person name="Miller W.G."/>
            <person name="Yee E."/>
            <person name="Bono J.L."/>
        </authorList>
    </citation>
    <scope>NUCLEOTIDE SEQUENCE [LARGE SCALE GENOMIC DNA]</scope>
    <source>
        <strain evidence="3 5">LMG 26154</strain>
    </source>
</reference>
<evidence type="ECO:0000256" key="1">
    <source>
        <dbReference type="SAM" id="Coils"/>
    </source>
</evidence>
<keyword evidence="6" id="KW-1185">Reference proteome</keyword>
<feature type="chain" id="PRO_5044718400" description="DUF5666 domain-containing protein" evidence="2">
    <location>
        <begin position="22"/>
        <end position="227"/>
    </location>
</feature>
<gene>
    <name evidence="3" type="ORF">ABIV_1871</name>
    <name evidence="4" type="ORF">CRV05_12110</name>
</gene>